<keyword evidence="1" id="KW-0175">Coiled coil</keyword>
<dbReference type="OrthoDB" id="10010109at2"/>
<evidence type="ECO:0000313" key="3">
    <source>
        <dbReference type="Proteomes" id="UP000530514"/>
    </source>
</evidence>
<dbReference type="AlphaFoldDB" id="A0A7W1XAE5"/>
<evidence type="ECO:0000313" key="2">
    <source>
        <dbReference type="EMBL" id="MBA4543070.1"/>
    </source>
</evidence>
<accession>A0A7W1XAE5</accession>
<gene>
    <name evidence="2" type="ORF">H1164_09170</name>
</gene>
<protein>
    <submittedName>
        <fullName evidence="2">Uncharacterized protein</fullName>
    </submittedName>
</protein>
<comment type="caution">
    <text evidence="2">The sequence shown here is derived from an EMBL/GenBank/DDBJ whole genome shotgun (WGS) entry which is preliminary data.</text>
</comment>
<evidence type="ECO:0000256" key="1">
    <source>
        <dbReference type="SAM" id="Coils"/>
    </source>
</evidence>
<organism evidence="2 3">
    <name type="scientific">Thermoactinomyces daqus</name>
    <dbReference type="NCBI Taxonomy" id="1329516"/>
    <lineage>
        <taxon>Bacteria</taxon>
        <taxon>Bacillati</taxon>
        <taxon>Bacillota</taxon>
        <taxon>Bacilli</taxon>
        <taxon>Bacillales</taxon>
        <taxon>Thermoactinomycetaceae</taxon>
        <taxon>Thermoactinomyces</taxon>
    </lineage>
</organism>
<proteinExistence type="predicted"/>
<feature type="coiled-coil region" evidence="1">
    <location>
        <begin position="31"/>
        <end position="65"/>
    </location>
</feature>
<reference evidence="2 3" key="1">
    <citation type="submission" date="2020-07" db="EMBL/GenBank/DDBJ databases">
        <authorList>
            <person name="Feng H."/>
        </authorList>
    </citation>
    <scope>NUCLEOTIDE SEQUENCE [LARGE SCALE GENOMIC DNA]</scope>
    <source>
        <strain evidence="3">s-11</strain>
    </source>
</reference>
<dbReference type="RefSeq" id="WP_033099864.1">
    <property type="nucleotide sequence ID" value="NZ_JACEIP010000011.1"/>
</dbReference>
<keyword evidence="3" id="KW-1185">Reference proteome</keyword>
<dbReference type="Proteomes" id="UP000530514">
    <property type="component" value="Unassembled WGS sequence"/>
</dbReference>
<name>A0A7W1XAE5_9BACL</name>
<sequence length="123" mass="13757">MGKDGIHIDQNHGQLIINKGGKNSIVQNNYLQHQRNEWDVLERKLRQLIETLEKTDELNEDKKVEYLATLYGPQKMVEAGKCTKGILEHLNQKLNEMSGIIAAGGTLGGMISAVMQTVDTLLK</sequence>
<dbReference type="EMBL" id="JACEIP010000011">
    <property type="protein sequence ID" value="MBA4543070.1"/>
    <property type="molecule type" value="Genomic_DNA"/>
</dbReference>